<keyword evidence="3" id="KW-1185">Reference proteome</keyword>
<keyword evidence="1" id="KW-0732">Signal</keyword>
<evidence type="ECO:0000256" key="1">
    <source>
        <dbReference type="SAM" id="SignalP"/>
    </source>
</evidence>
<proteinExistence type="predicted"/>
<comment type="caution">
    <text evidence="2">The sequence shown here is derived from an EMBL/GenBank/DDBJ whole genome shotgun (WGS) entry which is preliminary data.</text>
</comment>
<dbReference type="RefSeq" id="WP_041156469.1">
    <property type="nucleotide sequence ID" value="NZ_CBCRVP010000006.1"/>
</dbReference>
<evidence type="ECO:0008006" key="4">
    <source>
        <dbReference type="Google" id="ProtNLM"/>
    </source>
</evidence>
<name>A0A0C3E6A2_9VIBR</name>
<feature type="signal peptide" evidence="1">
    <location>
        <begin position="1"/>
        <end position="17"/>
    </location>
</feature>
<feature type="chain" id="PRO_5005172006" description="Lipoprotein" evidence="1">
    <location>
        <begin position="18"/>
        <end position="136"/>
    </location>
</feature>
<evidence type="ECO:0000313" key="3">
    <source>
        <dbReference type="Proteomes" id="UP000031977"/>
    </source>
</evidence>
<evidence type="ECO:0000313" key="2">
    <source>
        <dbReference type="EMBL" id="KIN09918.1"/>
    </source>
</evidence>
<dbReference type="STRING" id="50718.SU60_16360"/>
<protein>
    <recommendedName>
        <fullName evidence="4">Lipoprotein</fullName>
    </recommendedName>
</protein>
<organism evidence="2 3">
    <name type="scientific">Vibrio mytili</name>
    <dbReference type="NCBI Taxonomy" id="50718"/>
    <lineage>
        <taxon>Bacteria</taxon>
        <taxon>Pseudomonadati</taxon>
        <taxon>Pseudomonadota</taxon>
        <taxon>Gammaproteobacteria</taxon>
        <taxon>Vibrionales</taxon>
        <taxon>Vibrionaceae</taxon>
        <taxon>Vibrio</taxon>
    </lineage>
</organism>
<accession>A0A0C3E6A2</accession>
<dbReference type="OrthoDB" id="7059956at2"/>
<dbReference type="Proteomes" id="UP000031977">
    <property type="component" value="Unassembled WGS sequence"/>
</dbReference>
<reference evidence="2 3" key="1">
    <citation type="submission" date="2015-01" db="EMBL/GenBank/DDBJ databases">
        <title>Draft genome of Vibrio mytili type strain CAIM 528.</title>
        <authorList>
            <person name="Gonzalez-Castillo A."/>
            <person name="Gomez-Gil B."/>
            <person name="Enciso-Ibarra J."/>
        </authorList>
    </citation>
    <scope>NUCLEOTIDE SEQUENCE [LARGE SCALE GENOMIC DNA]</scope>
    <source>
        <strain evidence="2 3">CAIM 528</strain>
    </source>
</reference>
<gene>
    <name evidence="2" type="ORF">SU60_16360</name>
</gene>
<dbReference type="AlphaFoldDB" id="A0A0C3E6A2"/>
<dbReference type="EMBL" id="JXOK01000063">
    <property type="protein sequence ID" value="KIN09918.1"/>
    <property type="molecule type" value="Genomic_DNA"/>
</dbReference>
<sequence>MRNICLAILFLPSWSFASETINCHFDKFHQVNHEVPEMTGYAAIDQSFEIVAGKTSEKTLKLDGEKRAVNSNNWVLLERKGWETNSTTYAGDFGELLTIEHKLGENKKGLNGWYKASLISSNITTTHTRLGKCLIK</sequence>